<organism evidence="1">
    <name type="scientific">Arundo donax</name>
    <name type="common">Giant reed</name>
    <name type="synonym">Donax arundinaceus</name>
    <dbReference type="NCBI Taxonomy" id="35708"/>
    <lineage>
        <taxon>Eukaryota</taxon>
        <taxon>Viridiplantae</taxon>
        <taxon>Streptophyta</taxon>
        <taxon>Embryophyta</taxon>
        <taxon>Tracheophyta</taxon>
        <taxon>Spermatophyta</taxon>
        <taxon>Magnoliopsida</taxon>
        <taxon>Liliopsida</taxon>
        <taxon>Poales</taxon>
        <taxon>Poaceae</taxon>
        <taxon>PACMAD clade</taxon>
        <taxon>Arundinoideae</taxon>
        <taxon>Arundineae</taxon>
        <taxon>Arundo</taxon>
    </lineage>
</organism>
<protein>
    <submittedName>
        <fullName evidence="1">Uncharacterized protein</fullName>
    </submittedName>
</protein>
<dbReference type="EMBL" id="GBRH01215866">
    <property type="protein sequence ID" value="JAD82029.1"/>
    <property type="molecule type" value="Transcribed_RNA"/>
</dbReference>
<dbReference type="AlphaFoldDB" id="A0A0A9D0A8"/>
<name>A0A0A9D0A8_ARUDO</name>
<evidence type="ECO:0000313" key="1">
    <source>
        <dbReference type="EMBL" id="JAD82029.1"/>
    </source>
</evidence>
<accession>A0A0A9D0A8</accession>
<reference evidence="1" key="2">
    <citation type="journal article" date="2015" name="Data Brief">
        <title>Shoot transcriptome of the giant reed, Arundo donax.</title>
        <authorList>
            <person name="Barrero R.A."/>
            <person name="Guerrero F.D."/>
            <person name="Moolhuijzen P."/>
            <person name="Goolsby J.A."/>
            <person name="Tidwell J."/>
            <person name="Bellgard S.E."/>
            <person name="Bellgard M.I."/>
        </authorList>
    </citation>
    <scope>NUCLEOTIDE SEQUENCE</scope>
    <source>
        <tissue evidence="1">Shoot tissue taken approximately 20 cm above the soil surface</tissue>
    </source>
</reference>
<sequence length="111" mass="12498">MLFQKASELDLISKSTTSSSSLLIHFEKLSCFFKPVDSIFNRSNDDCFKSGCLVLPSAYLFPCPSDDDMPAKLRASASFSLRWLVYRASDVNDSRWELSSRLLASMLANEE</sequence>
<reference evidence="1" key="1">
    <citation type="submission" date="2014-09" db="EMBL/GenBank/DDBJ databases">
        <authorList>
            <person name="Magalhaes I.L.F."/>
            <person name="Oliveira U."/>
            <person name="Santos F.R."/>
            <person name="Vidigal T.H.D.A."/>
            <person name="Brescovit A.D."/>
            <person name="Santos A.J."/>
        </authorList>
    </citation>
    <scope>NUCLEOTIDE SEQUENCE</scope>
    <source>
        <tissue evidence="1">Shoot tissue taken approximately 20 cm above the soil surface</tissue>
    </source>
</reference>
<proteinExistence type="predicted"/>